<dbReference type="InterPro" id="IPR012337">
    <property type="entry name" value="RNaseH-like_sf"/>
</dbReference>
<organism evidence="3 4">
    <name type="scientific">Plectus sambesii</name>
    <dbReference type="NCBI Taxonomy" id="2011161"/>
    <lineage>
        <taxon>Eukaryota</taxon>
        <taxon>Metazoa</taxon>
        <taxon>Ecdysozoa</taxon>
        <taxon>Nematoda</taxon>
        <taxon>Chromadorea</taxon>
        <taxon>Plectida</taxon>
        <taxon>Plectina</taxon>
        <taxon>Plectoidea</taxon>
        <taxon>Plectidae</taxon>
        <taxon>Plectus</taxon>
    </lineage>
</organism>
<dbReference type="Gene3D" id="3.30.420.10">
    <property type="entry name" value="Ribonuclease H-like superfamily/Ribonuclease H"/>
    <property type="match status" value="1"/>
</dbReference>
<dbReference type="AlphaFoldDB" id="A0A914V7B3"/>
<dbReference type="GO" id="GO:0006139">
    <property type="term" value="P:nucleobase-containing compound metabolic process"/>
    <property type="evidence" value="ECO:0007669"/>
    <property type="project" value="InterPro"/>
</dbReference>
<reference evidence="4" key="1">
    <citation type="submission" date="2022-11" db="UniProtKB">
        <authorList>
            <consortium name="WormBaseParasite"/>
        </authorList>
    </citation>
    <scope>IDENTIFICATION</scope>
</reference>
<dbReference type="Proteomes" id="UP000887566">
    <property type="component" value="Unplaced"/>
</dbReference>
<dbReference type="InterPro" id="IPR002562">
    <property type="entry name" value="3'-5'_exonuclease_dom"/>
</dbReference>
<dbReference type="GO" id="GO:0008408">
    <property type="term" value="F:3'-5' exonuclease activity"/>
    <property type="evidence" value="ECO:0007669"/>
    <property type="project" value="InterPro"/>
</dbReference>
<protein>
    <submittedName>
        <fullName evidence="4">3'-5' exonuclease domain-containing protein</fullName>
    </submittedName>
</protein>
<dbReference type="PANTHER" id="PTHR47765">
    <property type="entry name" value="3'-5' EXONUCLEASE DOMAIN-CONTAINING PROTEIN"/>
    <property type="match status" value="1"/>
</dbReference>
<dbReference type="PANTHER" id="PTHR47765:SF3">
    <property type="entry name" value="3'-5' EXONUCLEASE DOMAIN-CONTAINING PROTEIN"/>
    <property type="match status" value="1"/>
</dbReference>
<evidence type="ECO:0000256" key="1">
    <source>
        <dbReference type="SAM" id="MobiDB-lite"/>
    </source>
</evidence>
<sequence>ILLLGESSPERAEKLAKTIEEFAQNENRPDSCKFREQCRQVLRQALEIARKGPAAKEYADLRKNCINDEHTDNQKFYNFKNFVNSLLPLLGHELPNSENREFPDVDESNEKNTNDEDKFHALPKDLVVQYINDGIGLNRIVNDLKHEKEKCASEREAVVTFDVEWSAYRQFAGNNRASILQLATEEQVYVIDLIQPENDDYKRALVKFLSVLFGDEQVIKIGFQSEDLRILRLAFPSCKELYSPKKIVCISKVAAMIIEGAGKKTLSELCATCLENKKPLNKAEQKSDWDRRPLRSSQLNYAALDAFCLMELFNYCACEAEKSGMNVNDIANIVRASIHISLPLFACDLKAGELAL</sequence>
<dbReference type="InterPro" id="IPR036397">
    <property type="entry name" value="RNaseH_sf"/>
</dbReference>
<dbReference type="GO" id="GO:0003676">
    <property type="term" value="F:nucleic acid binding"/>
    <property type="evidence" value="ECO:0007669"/>
    <property type="project" value="InterPro"/>
</dbReference>
<accession>A0A914V7B3</accession>
<dbReference type="SUPFAM" id="SSF53098">
    <property type="entry name" value="Ribonuclease H-like"/>
    <property type="match status" value="1"/>
</dbReference>
<name>A0A914V7B3_9BILA</name>
<proteinExistence type="predicted"/>
<evidence type="ECO:0000259" key="2">
    <source>
        <dbReference type="Pfam" id="PF01612"/>
    </source>
</evidence>
<dbReference type="InterPro" id="IPR052408">
    <property type="entry name" value="Exonuclease_MUT-7-like"/>
</dbReference>
<feature type="compositionally biased region" description="Basic and acidic residues" evidence="1">
    <location>
        <begin position="98"/>
        <end position="117"/>
    </location>
</feature>
<dbReference type="WBParaSite" id="PSAMB.scaffold1626size29278.g14080.t1">
    <property type="protein sequence ID" value="PSAMB.scaffold1626size29278.g14080.t1"/>
    <property type="gene ID" value="PSAMB.scaffold1626size29278.g14080"/>
</dbReference>
<keyword evidence="3" id="KW-1185">Reference proteome</keyword>
<evidence type="ECO:0000313" key="4">
    <source>
        <dbReference type="WBParaSite" id="PSAMB.scaffold1626size29278.g14080.t1"/>
    </source>
</evidence>
<feature type="region of interest" description="Disordered" evidence="1">
    <location>
        <begin position="95"/>
        <end position="117"/>
    </location>
</feature>
<dbReference type="Pfam" id="PF01612">
    <property type="entry name" value="DNA_pol_A_exo1"/>
    <property type="match status" value="1"/>
</dbReference>
<evidence type="ECO:0000313" key="3">
    <source>
        <dbReference type="Proteomes" id="UP000887566"/>
    </source>
</evidence>
<feature type="domain" description="3'-5' exonuclease" evidence="2">
    <location>
        <begin position="138"/>
        <end position="314"/>
    </location>
</feature>